<dbReference type="SUPFAM" id="SSF57850">
    <property type="entry name" value="RING/U-box"/>
    <property type="match status" value="1"/>
</dbReference>
<feature type="non-terminal residue" evidence="6">
    <location>
        <position position="198"/>
    </location>
</feature>
<feature type="domain" description="RING-type" evidence="5">
    <location>
        <begin position="151"/>
        <end position="192"/>
    </location>
</feature>
<name>A0A022QDH2_ERYGU</name>
<reference evidence="6 7" key="1">
    <citation type="journal article" date="2013" name="Proc. Natl. Acad. Sci. U.S.A.">
        <title>Fine-scale variation in meiotic recombination in Mimulus inferred from population shotgun sequencing.</title>
        <authorList>
            <person name="Hellsten U."/>
            <person name="Wright K.M."/>
            <person name="Jenkins J."/>
            <person name="Shu S."/>
            <person name="Yuan Y."/>
            <person name="Wessler S.R."/>
            <person name="Schmutz J."/>
            <person name="Willis J.H."/>
            <person name="Rokhsar D.S."/>
        </authorList>
    </citation>
    <scope>NUCLEOTIDE SEQUENCE [LARGE SCALE GENOMIC DNA]</scope>
    <source>
        <strain evidence="7">cv. DUN x IM62</strain>
    </source>
</reference>
<dbReference type="InterPro" id="IPR051834">
    <property type="entry name" value="RING_finger_E3_ligase"/>
</dbReference>
<dbReference type="STRING" id="4155.A0A022QDH2"/>
<dbReference type="GO" id="GO:0008270">
    <property type="term" value="F:zinc ion binding"/>
    <property type="evidence" value="ECO:0007669"/>
    <property type="project" value="UniProtKB-KW"/>
</dbReference>
<gene>
    <name evidence="6" type="ORF">MIMGU_mgv1a025012mg</name>
</gene>
<dbReference type="Gene3D" id="3.30.40.10">
    <property type="entry name" value="Zinc/RING finger domain, C3HC4 (zinc finger)"/>
    <property type="match status" value="1"/>
</dbReference>
<dbReference type="Pfam" id="PF13639">
    <property type="entry name" value="zf-RING_2"/>
    <property type="match status" value="1"/>
</dbReference>
<proteinExistence type="predicted"/>
<dbReference type="Proteomes" id="UP000030748">
    <property type="component" value="Unassembled WGS sequence"/>
</dbReference>
<evidence type="ECO:0000259" key="5">
    <source>
        <dbReference type="PROSITE" id="PS50089"/>
    </source>
</evidence>
<dbReference type="GO" id="GO:0061630">
    <property type="term" value="F:ubiquitin protein ligase activity"/>
    <property type="evidence" value="ECO:0000318"/>
    <property type="project" value="GO_Central"/>
</dbReference>
<dbReference type="InterPro" id="IPR001841">
    <property type="entry name" value="Znf_RING"/>
</dbReference>
<keyword evidence="1" id="KW-0479">Metal-binding</keyword>
<evidence type="ECO:0000256" key="1">
    <source>
        <dbReference type="ARBA" id="ARBA00022723"/>
    </source>
</evidence>
<evidence type="ECO:0000313" key="7">
    <source>
        <dbReference type="Proteomes" id="UP000030748"/>
    </source>
</evidence>
<protein>
    <recommendedName>
        <fullName evidence="5">RING-type domain-containing protein</fullName>
    </recommendedName>
</protein>
<sequence>MANYLTTCVTMFAKSIDMISEDMYNDELIIDVSVWTGFLTANCVGEEEIPSLIHWESQSKSRFRKPLQKLFSENQPDTFLSEIIQRIGIPFTLENIHWGCDGFPADPTYETLEEIITHRLSKIAIDCAAGRKSPRMQFFIRKANKEEIICCSVCIKGLKKGTQAIRLPCLHIFHGFCIFRWLSENPTCPICRFELFSL</sequence>
<keyword evidence="2 4" id="KW-0863">Zinc-finger</keyword>
<evidence type="ECO:0000256" key="2">
    <source>
        <dbReference type="ARBA" id="ARBA00022771"/>
    </source>
</evidence>
<keyword evidence="7" id="KW-1185">Reference proteome</keyword>
<keyword evidence="3" id="KW-0862">Zinc</keyword>
<organism evidence="6 7">
    <name type="scientific">Erythranthe guttata</name>
    <name type="common">Yellow monkey flower</name>
    <name type="synonym">Mimulus guttatus</name>
    <dbReference type="NCBI Taxonomy" id="4155"/>
    <lineage>
        <taxon>Eukaryota</taxon>
        <taxon>Viridiplantae</taxon>
        <taxon>Streptophyta</taxon>
        <taxon>Embryophyta</taxon>
        <taxon>Tracheophyta</taxon>
        <taxon>Spermatophyta</taxon>
        <taxon>Magnoliopsida</taxon>
        <taxon>eudicotyledons</taxon>
        <taxon>Gunneridae</taxon>
        <taxon>Pentapetalae</taxon>
        <taxon>asterids</taxon>
        <taxon>lamiids</taxon>
        <taxon>Lamiales</taxon>
        <taxon>Phrymaceae</taxon>
        <taxon>Erythranthe</taxon>
    </lineage>
</organism>
<dbReference type="GO" id="GO:0006511">
    <property type="term" value="P:ubiquitin-dependent protein catabolic process"/>
    <property type="evidence" value="ECO:0000318"/>
    <property type="project" value="GO_Central"/>
</dbReference>
<evidence type="ECO:0000256" key="4">
    <source>
        <dbReference type="PROSITE-ProRule" id="PRU00175"/>
    </source>
</evidence>
<dbReference type="EMBL" id="KI631651">
    <property type="protein sequence ID" value="EYU26742.1"/>
    <property type="molecule type" value="Genomic_DNA"/>
</dbReference>
<dbReference type="PANTHER" id="PTHR45931">
    <property type="entry name" value="SI:CH211-59O9.10"/>
    <property type="match status" value="1"/>
</dbReference>
<accession>A0A022QDH2</accession>
<dbReference type="PROSITE" id="PS50089">
    <property type="entry name" value="ZF_RING_2"/>
    <property type="match status" value="1"/>
</dbReference>
<dbReference type="AlphaFoldDB" id="A0A022QDH2"/>
<dbReference type="PANTHER" id="PTHR45931:SF16">
    <property type="entry name" value="RING_U-BOX SUPERFAMILY PROTEIN"/>
    <property type="match status" value="1"/>
</dbReference>
<evidence type="ECO:0000256" key="3">
    <source>
        <dbReference type="ARBA" id="ARBA00022833"/>
    </source>
</evidence>
<dbReference type="InterPro" id="IPR013083">
    <property type="entry name" value="Znf_RING/FYVE/PHD"/>
</dbReference>
<dbReference type="GO" id="GO:0016020">
    <property type="term" value="C:membrane"/>
    <property type="evidence" value="ECO:0000318"/>
    <property type="project" value="GO_Central"/>
</dbReference>
<dbReference type="SMART" id="SM00184">
    <property type="entry name" value="RING"/>
    <property type="match status" value="1"/>
</dbReference>
<evidence type="ECO:0000313" key="6">
    <source>
        <dbReference type="EMBL" id="EYU26742.1"/>
    </source>
</evidence>